<evidence type="ECO:0000256" key="1">
    <source>
        <dbReference type="ARBA" id="ARBA00022741"/>
    </source>
</evidence>
<dbReference type="Proteomes" id="UP001140949">
    <property type="component" value="Unassembled WGS sequence"/>
</dbReference>
<proteinExistence type="predicted"/>
<accession>A0AAX6HXP4</accession>
<dbReference type="Gene3D" id="3.40.50.300">
    <property type="entry name" value="P-loop containing nucleotide triphosphate hydrolases"/>
    <property type="match status" value="1"/>
</dbReference>
<evidence type="ECO:0000256" key="2">
    <source>
        <dbReference type="ARBA" id="ARBA00022840"/>
    </source>
</evidence>
<dbReference type="PANTHER" id="PTHR42961:SF2">
    <property type="entry name" value="IRON-SULFUR PROTEIN NUBPL"/>
    <property type="match status" value="1"/>
</dbReference>
<dbReference type="GO" id="GO:0032981">
    <property type="term" value="P:mitochondrial respiratory chain complex I assembly"/>
    <property type="evidence" value="ECO:0007669"/>
    <property type="project" value="TreeGrafter"/>
</dbReference>
<sequence length="93" mass="9896">MVFYRSNPSKRLLTTFCSNITRDFSSVAPKGSLIDGIRDIIAVASGKGRVGKSTTAVNLAIALAKTCQLKVGLLDADIYGPSIPTMMKLHGKP</sequence>
<dbReference type="AlphaFoldDB" id="A0AAX6HXP4"/>
<dbReference type="InterPro" id="IPR027417">
    <property type="entry name" value="P-loop_NTPase"/>
</dbReference>
<dbReference type="GO" id="GO:0016226">
    <property type="term" value="P:iron-sulfur cluster assembly"/>
    <property type="evidence" value="ECO:0007669"/>
    <property type="project" value="InterPro"/>
</dbReference>
<dbReference type="SUPFAM" id="SSF52540">
    <property type="entry name" value="P-loop containing nucleoside triphosphate hydrolases"/>
    <property type="match status" value="1"/>
</dbReference>
<organism evidence="3 4">
    <name type="scientific">Iris pallida</name>
    <name type="common">Sweet iris</name>
    <dbReference type="NCBI Taxonomy" id="29817"/>
    <lineage>
        <taxon>Eukaryota</taxon>
        <taxon>Viridiplantae</taxon>
        <taxon>Streptophyta</taxon>
        <taxon>Embryophyta</taxon>
        <taxon>Tracheophyta</taxon>
        <taxon>Spermatophyta</taxon>
        <taxon>Magnoliopsida</taxon>
        <taxon>Liliopsida</taxon>
        <taxon>Asparagales</taxon>
        <taxon>Iridaceae</taxon>
        <taxon>Iridoideae</taxon>
        <taxon>Irideae</taxon>
        <taxon>Iris</taxon>
    </lineage>
</organism>
<dbReference type="Pfam" id="PF10609">
    <property type="entry name" value="ParA"/>
    <property type="match status" value="1"/>
</dbReference>
<evidence type="ECO:0000313" key="3">
    <source>
        <dbReference type="EMBL" id="KAJ6845307.1"/>
    </source>
</evidence>
<comment type="caution">
    <text evidence="3">The sequence shown here is derived from an EMBL/GenBank/DDBJ whole genome shotgun (WGS) entry which is preliminary data.</text>
</comment>
<keyword evidence="2" id="KW-0067">ATP-binding</keyword>
<reference evidence="3" key="2">
    <citation type="submission" date="2023-04" db="EMBL/GenBank/DDBJ databases">
        <authorList>
            <person name="Bruccoleri R.E."/>
            <person name="Oakeley E.J."/>
            <person name="Faust A.-M."/>
            <person name="Dessus-Babus S."/>
            <person name="Altorfer M."/>
            <person name="Burckhardt D."/>
            <person name="Oertli M."/>
            <person name="Naumann U."/>
            <person name="Petersen F."/>
            <person name="Wong J."/>
        </authorList>
    </citation>
    <scope>NUCLEOTIDE SEQUENCE</scope>
    <source>
        <strain evidence="3">GSM-AAB239-AS_SAM_17_03QT</strain>
        <tissue evidence="3">Leaf</tissue>
    </source>
</reference>
<name>A0AAX6HXP4_IRIPA</name>
<dbReference type="GO" id="GO:0005524">
    <property type="term" value="F:ATP binding"/>
    <property type="evidence" value="ECO:0007669"/>
    <property type="project" value="UniProtKB-KW"/>
</dbReference>
<dbReference type="EMBL" id="JANAVB010006389">
    <property type="protein sequence ID" value="KAJ6845307.1"/>
    <property type="molecule type" value="Genomic_DNA"/>
</dbReference>
<dbReference type="PANTHER" id="PTHR42961">
    <property type="entry name" value="IRON-SULFUR PROTEIN NUBPL"/>
    <property type="match status" value="1"/>
</dbReference>
<gene>
    <name evidence="3" type="ORF">M6B38_289700</name>
</gene>
<keyword evidence="1" id="KW-0547">Nucleotide-binding</keyword>
<reference evidence="3" key="1">
    <citation type="journal article" date="2023" name="GigaByte">
        <title>Genome assembly of the bearded iris, Iris pallida Lam.</title>
        <authorList>
            <person name="Bruccoleri R.E."/>
            <person name="Oakeley E.J."/>
            <person name="Faust A.M.E."/>
            <person name="Altorfer M."/>
            <person name="Dessus-Babus S."/>
            <person name="Burckhardt D."/>
            <person name="Oertli M."/>
            <person name="Naumann U."/>
            <person name="Petersen F."/>
            <person name="Wong J."/>
        </authorList>
    </citation>
    <scope>NUCLEOTIDE SEQUENCE</scope>
    <source>
        <strain evidence="3">GSM-AAB239-AS_SAM_17_03QT</strain>
    </source>
</reference>
<protein>
    <submittedName>
        <fullName evidence="3">Iron-sulfur protein NUBPL isoform X1</fullName>
    </submittedName>
</protein>
<keyword evidence="4" id="KW-1185">Reference proteome</keyword>
<dbReference type="GO" id="GO:0051539">
    <property type="term" value="F:4 iron, 4 sulfur cluster binding"/>
    <property type="evidence" value="ECO:0007669"/>
    <property type="project" value="TreeGrafter"/>
</dbReference>
<dbReference type="InterPro" id="IPR044304">
    <property type="entry name" value="NUBPL-like"/>
</dbReference>
<evidence type="ECO:0000313" key="4">
    <source>
        <dbReference type="Proteomes" id="UP001140949"/>
    </source>
</evidence>
<dbReference type="InterPro" id="IPR033756">
    <property type="entry name" value="YlxH/NBP35"/>
</dbReference>
<dbReference type="GO" id="GO:0005739">
    <property type="term" value="C:mitochondrion"/>
    <property type="evidence" value="ECO:0007669"/>
    <property type="project" value="TreeGrafter"/>
</dbReference>